<gene>
    <name evidence="4" type="ORF">RM544_12575</name>
</gene>
<protein>
    <submittedName>
        <fullName evidence="4">MBL fold metallo-hydrolase</fullName>
    </submittedName>
</protein>
<dbReference type="RefSeq" id="WP_311362153.1">
    <property type="nucleotide sequence ID" value="NZ_JAVRIE010000005.1"/>
</dbReference>
<evidence type="ECO:0000313" key="5">
    <source>
        <dbReference type="Proteomes" id="UP001249020"/>
    </source>
</evidence>
<evidence type="ECO:0000259" key="3">
    <source>
        <dbReference type="SMART" id="SM00849"/>
    </source>
</evidence>
<feature type="signal peptide" evidence="2">
    <location>
        <begin position="1"/>
        <end position="20"/>
    </location>
</feature>
<keyword evidence="2" id="KW-0732">Signal</keyword>
<evidence type="ECO:0000256" key="2">
    <source>
        <dbReference type="SAM" id="SignalP"/>
    </source>
</evidence>
<dbReference type="PROSITE" id="PS51257">
    <property type="entry name" value="PROKAR_LIPOPROTEIN"/>
    <property type="match status" value="1"/>
</dbReference>
<dbReference type="Gene3D" id="3.60.15.10">
    <property type="entry name" value="Ribonuclease Z/Hydroxyacylglutathione hydrolase-like"/>
    <property type="match status" value="1"/>
</dbReference>
<proteinExistence type="inferred from homology"/>
<comment type="caution">
    <text evidence="4">The sequence shown here is derived from an EMBL/GenBank/DDBJ whole genome shotgun (WGS) entry which is preliminary data.</text>
</comment>
<dbReference type="Pfam" id="PF00753">
    <property type="entry name" value="Lactamase_B"/>
    <property type="match status" value="1"/>
</dbReference>
<dbReference type="Proteomes" id="UP001249020">
    <property type="component" value="Unassembled WGS sequence"/>
</dbReference>
<dbReference type="SMART" id="SM00849">
    <property type="entry name" value="Lactamase_B"/>
    <property type="match status" value="1"/>
</dbReference>
<reference evidence="4 5" key="1">
    <citation type="submission" date="2023-09" db="EMBL/GenBank/DDBJ databases">
        <authorList>
            <person name="Rey-Velasco X."/>
        </authorList>
    </citation>
    <scope>NUCLEOTIDE SEQUENCE [LARGE SCALE GENOMIC DNA]</scope>
    <source>
        <strain evidence="4 5">W409</strain>
    </source>
</reference>
<dbReference type="GO" id="GO:0017001">
    <property type="term" value="P:antibiotic catabolic process"/>
    <property type="evidence" value="ECO:0007669"/>
    <property type="project" value="UniProtKB-ARBA"/>
</dbReference>
<evidence type="ECO:0000313" key="4">
    <source>
        <dbReference type="EMBL" id="MDT0583378.1"/>
    </source>
</evidence>
<feature type="chain" id="PRO_5043454586" evidence="2">
    <location>
        <begin position="21"/>
        <end position="325"/>
    </location>
</feature>
<dbReference type="PANTHER" id="PTHR42951">
    <property type="entry name" value="METALLO-BETA-LACTAMASE DOMAIN-CONTAINING"/>
    <property type="match status" value="1"/>
</dbReference>
<keyword evidence="5" id="KW-1185">Reference proteome</keyword>
<dbReference type="InterPro" id="IPR001279">
    <property type="entry name" value="Metallo-B-lactamas"/>
</dbReference>
<sequence length="325" mass="36602">MRHSLFLIIAIMAVSSCSIAEQRYATTDKSPINDSTSIVPIIENKKWFHGSMTCNADSAKPMDILKLDEQTFILRQNKCDTFEAPFMYLLLGSDKAMLFDTGAIEDANISPVAMEIERLIQQYSPDPALPLIVIHSHGHADHKAGDKQFANNKTVTVVSSDVKKAATQLGFQNGLSEIQTFTLGNRSIRMIHTPGHHADAITIYDEKHKILLTGDTLYPGLIYVKNWDAYKQSINLLYAFSEENEVAAILGGHIEMSKEPFVLYPIGSTYQPNEAHLLLQKQDIAILYNALKADPKSKRMEFEKFTIQPMNWFQRTLSNVFSLFN</sequence>
<evidence type="ECO:0000256" key="1">
    <source>
        <dbReference type="ARBA" id="ARBA00005250"/>
    </source>
</evidence>
<dbReference type="EMBL" id="JAVRIE010000005">
    <property type="protein sequence ID" value="MDT0583378.1"/>
    <property type="molecule type" value="Genomic_DNA"/>
</dbReference>
<feature type="domain" description="Metallo-beta-lactamase" evidence="3">
    <location>
        <begin position="84"/>
        <end position="253"/>
    </location>
</feature>
<name>A0AAW8R865_9ALTE</name>
<dbReference type="PANTHER" id="PTHR42951:SF4">
    <property type="entry name" value="ACYL-COENZYME A THIOESTERASE MBLAC2"/>
    <property type="match status" value="1"/>
</dbReference>
<dbReference type="AlphaFoldDB" id="A0AAW8R865"/>
<organism evidence="4 5">
    <name type="scientific">Brumicola blandensis</name>
    <dbReference type="NCBI Taxonomy" id="3075611"/>
    <lineage>
        <taxon>Bacteria</taxon>
        <taxon>Pseudomonadati</taxon>
        <taxon>Pseudomonadota</taxon>
        <taxon>Gammaproteobacteria</taxon>
        <taxon>Alteromonadales</taxon>
        <taxon>Alteromonadaceae</taxon>
        <taxon>Brumicola</taxon>
    </lineage>
</organism>
<dbReference type="InterPro" id="IPR050855">
    <property type="entry name" value="NDM-1-like"/>
</dbReference>
<dbReference type="InterPro" id="IPR036866">
    <property type="entry name" value="RibonucZ/Hydroxyglut_hydro"/>
</dbReference>
<comment type="similarity">
    <text evidence="1">Belongs to the metallo-beta-lactamase superfamily. Class-B beta-lactamase family.</text>
</comment>
<accession>A0AAW8R865</accession>
<dbReference type="SUPFAM" id="SSF56281">
    <property type="entry name" value="Metallo-hydrolase/oxidoreductase"/>
    <property type="match status" value="1"/>
</dbReference>